<evidence type="ECO:0000256" key="2">
    <source>
        <dbReference type="ARBA" id="ARBA00004584"/>
    </source>
</evidence>
<name>A0A9P7N338_9HYPO</name>
<dbReference type="GO" id="GO:0000939">
    <property type="term" value="C:inner kinetochore"/>
    <property type="evidence" value="ECO:0007669"/>
    <property type="project" value="TreeGrafter"/>
</dbReference>
<evidence type="ECO:0000313" key="9">
    <source>
        <dbReference type="Proteomes" id="UP000748025"/>
    </source>
</evidence>
<evidence type="ECO:0000256" key="6">
    <source>
        <dbReference type="ARBA" id="ARBA00023328"/>
    </source>
</evidence>
<dbReference type="PANTHER" id="PTHR48208:SF2">
    <property type="entry name" value="CENTROMERE PROTEIN I"/>
    <property type="match status" value="1"/>
</dbReference>
<dbReference type="OrthoDB" id="6347512at2759"/>
<feature type="non-terminal residue" evidence="8">
    <location>
        <position position="716"/>
    </location>
</feature>
<proteinExistence type="inferred from homology"/>
<keyword evidence="6" id="KW-0137">Centromere</keyword>
<dbReference type="GO" id="GO:0000070">
    <property type="term" value="P:mitotic sister chromatid segregation"/>
    <property type="evidence" value="ECO:0007669"/>
    <property type="project" value="TreeGrafter"/>
</dbReference>
<gene>
    <name evidence="8" type="ORF">E4U43_005208</name>
</gene>
<evidence type="ECO:0000256" key="5">
    <source>
        <dbReference type="ARBA" id="ARBA00023242"/>
    </source>
</evidence>
<keyword evidence="9" id="KW-1185">Reference proteome</keyword>
<keyword evidence="5" id="KW-0539">Nucleus</keyword>
<evidence type="ECO:0008006" key="10">
    <source>
        <dbReference type="Google" id="ProtNLM"/>
    </source>
</evidence>
<evidence type="ECO:0000256" key="7">
    <source>
        <dbReference type="SAM" id="MobiDB-lite"/>
    </source>
</evidence>
<reference evidence="8" key="1">
    <citation type="journal article" date="2020" name="bioRxiv">
        <title>Whole genome comparisons of ergot fungi reveals the divergence and evolution of species within the genus Claviceps are the result of varying mechanisms driving genome evolution and host range expansion.</title>
        <authorList>
            <person name="Wyka S.A."/>
            <person name="Mondo S.J."/>
            <person name="Liu M."/>
            <person name="Dettman J."/>
            <person name="Nalam V."/>
            <person name="Broders K.D."/>
        </authorList>
    </citation>
    <scope>NUCLEOTIDE SEQUENCE</scope>
    <source>
        <strain evidence="8">CCC 602</strain>
    </source>
</reference>
<dbReference type="Proteomes" id="UP000748025">
    <property type="component" value="Unassembled WGS sequence"/>
</dbReference>
<dbReference type="GO" id="GO:0034080">
    <property type="term" value="P:CENP-A containing chromatin assembly"/>
    <property type="evidence" value="ECO:0007669"/>
    <property type="project" value="TreeGrafter"/>
</dbReference>
<evidence type="ECO:0000256" key="4">
    <source>
        <dbReference type="ARBA" id="ARBA00022454"/>
    </source>
</evidence>
<feature type="compositionally biased region" description="Gly residues" evidence="7">
    <location>
        <begin position="531"/>
        <end position="540"/>
    </location>
</feature>
<feature type="region of interest" description="Disordered" evidence="7">
    <location>
        <begin position="519"/>
        <end position="545"/>
    </location>
</feature>
<accession>A0A9P7N338</accession>
<dbReference type="GO" id="GO:0005634">
    <property type="term" value="C:nucleus"/>
    <property type="evidence" value="ECO:0007669"/>
    <property type="project" value="UniProtKB-SubCell"/>
</dbReference>
<dbReference type="EMBL" id="SRPW01003393">
    <property type="protein sequence ID" value="KAG5987149.1"/>
    <property type="molecule type" value="Genomic_DNA"/>
</dbReference>
<evidence type="ECO:0000313" key="8">
    <source>
        <dbReference type="EMBL" id="KAG5987149.1"/>
    </source>
</evidence>
<dbReference type="Pfam" id="PF07778">
    <property type="entry name" value="CENP-I"/>
    <property type="match status" value="1"/>
</dbReference>
<organism evidence="8 9">
    <name type="scientific">Claviceps pusilla</name>
    <dbReference type="NCBI Taxonomy" id="123648"/>
    <lineage>
        <taxon>Eukaryota</taxon>
        <taxon>Fungi</taxon>
        <taxon>Dikarya</taxon>
        <taxon>Ascomycota</taxon>
        <taxon>Pezizomycotina</taxon>
        <taxon>Sordariomycetes</taxon>
        <taxon>Hypocreomycetidae</taxon>
        <taxon>Hypocreales</taxon>
        <taxon>Clavicipitaceae</taxon>
        <taxon>Claviceps</taxon>
    </lineage>
</organism>
<sequence length="716" mass="79859">SKLPAKARAINIKPTVASLSSVAYENGILPAALDRLVDLVTTPNYLDQASLAAIVRNLYPAERVSPDVVLRVVSALGHGTLKASLTLQAALLKWLVMVYHVLDGPVVLAHVYSVLFNLLDTAAIRPQLAHLLALITRRRHVRPFRIQALLNLSRQTGNDPPLVGLLRVFKDYYPEIIVGEAVRGKASAFKHPDLLWRSRLDEIQDAHRQRAAERRATGPQSGFRVNRPVNRAQRNKTVPSVLTSHATEDSVTLEEVEDVSSFVSKMDKLELPNQLVAVLADPLLQKLLILRPNPESYQRISNWLSAVFQEVMSGDADQATLWEVLEVAREFVVRTRTIPPLLLGFFSRFFEIWGGEGRRQTVFDILGFVPFHNFAELHEHIFMPLEAAVRDFAPKSQLGLLKMYTHVLRHWTTILQSEDRIPDMASPTVSGLVRHVNMLALTLLQTTPSVTSDSLILDFYEQAARLVTDGKLKRYIRIELPPTPLVYTFLFNNSLATVSRMCYILAVYKKGIETAVATRPRGPSVSRDGDGSGNGSGNGNGNAPRIDSHAYDRSFVDLFNGYIMDMCNCFWRNRAFNNTDTNARACTLSPATVNALATYVLSVDRALALNSYFSLSHSPVLCYQSIERVRDLEDDAIQHDRSIRVRHGGPVTQNSLTRLANAGGMRLSWQDYRIEVLRSLADSGFPGVAELLKNAMTVLRKSMDGRLSIQGTPIQM</sequence>
<dbReference type="InterPro" id="IPR012485">
    <property type="entry name" value="CENP-I"/>
</dbReference>
<comment type="subcellular location">
    <subcellularLocation>
        <location evidence="2">Chromosome</location>
        <location evidence="2">Centromere</location>
    </subcellularLocation>
    <subcellularLocation>
        <location evidence="1">Nucleus</location>
    </subcellularLocation>
</comment>
<dbReference type="AlphaFoldDB" id="A0A9P7N338"/>
<comment type="similarity">
    <text evidence="3">Belongs to the CENP-I/CTF3 family.</text>
</comment>
<protein>
    <recommendedName>
        <fullName evidence="10">Mis6 domain protein</fullName>
    </recommendedName>
</protein>
<comment type="caution">
    <text evidence="8">The sequence shown here is derived from an EMBL/GenBank/DDBJ whole genome shotgun (WGS) entry which is preliminary data.</text>
</comment>
<evidence type="ECO:0000256" key="3">
    <source>
        <dbReference type="ARBA" id="ARBA00005470"/>
    </source>
</evidence>
<dbReference type="CDD" id="cd22647">
    <property type="entry name" value="CTF3_NTD_HEAT"/>
    <property type="match status" value="1"/>
</dbReference>
<dbReference type="PANTHER" id="PTHR48208">
    <property type="entry name" value="CENTROMERE PROTEIN I"/>
    <property type="match status" value="1"/>
</dbReference>
<evidence type="ECO:0000256" key="1">
    <source>
        <dbReference type="ARBA" id="ARBA00004123"/>
    </source>
</evidence>
<keyword evidence="4" id="KW-0158">Chromosome</keyword>